<feature type="region of interest" description="Disordered" evidence="1">
    <location>
        <begin position="1"/>
        <end position="26"/>
    </location>
</feature>
<keyword evidence="3" id="KW-1185">Reference proteome</keyword>
<dbReference type="AlphaFoldDB" id="A0AAV4MG72"/>
<name>A0AAV4MG72_9ARAC</name>
<sequence>MNIIRRSEIQSSSPTPTTPVPSPRREKRMVLLVRSLSKGPYELFSEEWRGLSPEVQGGPFISEQHGSQGTSLADASVNEAAVATNGKRREPGKLYFSDAPPLFASHIAN</sequence>
<reference evidence="2 3" key="1">
    <citation type="submission" date="2021-06" db="EMBL/GenBank/DDBJ databases">
        <title>Caerostris darwini draft genome.</title>
        <authorList>
            <person name="Kono N."/>
            <person name="Arakawa K."/>
        </authorList>
    </citation>
    <scope>NUCLEOTIDE SEQUENCE [LARGE SCALE GENOMIC DNA]</scope>
</reference>
<evidence type="ECO:0000256" key="1">
    <source>
        <dbReference type="SAM" id="MobiDB-lite"/>
    </source>
</evidence>
<gene>
    <name evidence="2" type="ORF">CDAR_17671</name>
</gene>
<organism evidence="2 3">
    <name type="scientific">Caerostris darwini</name>
    <dbReference type="NCBI Taxonomy" id="1538125"/>
    <lineage>
        <taxon>Eukaryota</taxon>
        <taxon>Metazoa</taxon>
        <taxon>Ecdysozoa</taxon>
        <taxon>Arthropoda</taxon>
        <taxon>Chelicerata</taxon>
        <taxon>Arachnida</taxon>
        <taxon>Araneae</taxon>
        <taxon>Araneomorphae</taxon>
        <taxon>Entelegynae</taxon>
        <taxon>Araneoidea</taxon>
        <taxon>Araneidae</taxon>
        <taxon>Caerostris</taxon>
    </lineage>
</organism>
<evidence type="ECO:0000313" key="2">
    <source>
        <dbReference type="EMBL" id="GIX69809.1"/>
    </source>
</evidence>
<protein>
    <submittedName>
        <fullName evidence="2">Uncharacterized protein</fullName>
    </submittedName>
</protein>
<dbReference type="EMBL" id="BPLQ01000307">
    <property type="protein sequence ID" value="GIX69809.1"/>
    <property type="molecule type" value="Genomic_DNA"/>
</dbReference>
<evidence type="ECO:0000313" key="3">
    <source>
        <dbReference type="Proteomes" id="UP001054837"/>
    </source>
</evidence>
<comment type="caution">
    <text evidence="2">The sequence shown here is derived from an EMBL/GenBank/DDBJ whole genome shotgun (WGS) entry which is preliminary data.</text>
</comment>
<accession>A0AAV4MG72</accession>
<proteinExistence type="predicted"/>
<dbReference type="Proteomes" id="UP001054837">
    <property type="component" value="Unassembled WGS sequence"/>
</dbReference>